<evidence type="ECO:0000256" key="1">
    <source>
        <dbReference type="SAM" id="MobiDB-lite"/>
    </source>
</evidence>
<feature type="region of interest" description="Disordered" evidence="1">
    <location>
        <begin position="1"/>
        <end position="69"/>
    </location>
</feature>
<proteinExistence type="predicted"/>
<sequence length="124" mass="13407">MADIETTETETGTGEAKPTGKRRAPRKPATPKPDPVARSLSDVQAAMKGLGEYSSTTGPDHRKRHHDGRAAAWAQQYAHEGTFDSLLLSNAFEAVACYDHEQRHALVQLAAIALAQVEKLDASK</sequence>
<name>A0AAE8YF73_9CAUD</name>
<dbReference type="EMBL" id="OK412919">
    <property type="protein sequence ID" value="UFD97978.1"/>
    <property type="molecule type" value="Genomic_DNA"/>
</dbReference>
<accession>A0AAE8YF73</accession>
<dbReference type="KEGG" id="vg:77947806"/>
<keyword evidence="3" id="KW-1185">Reference proteome</keyword>
<dbReference type="RefSeq" id="YP_010671553.1">
    <property type="nucleotide sequence ID" value="NC_070968.1"/>
</dbReference>
<evidence type="ECO:0000313" key="3">
    <source>
        <dbReference type="Proteomes" id="UP000827624"/>
    </source>
</evidence>
<dbReference type="GeneID" id="77947806"/>
<organism evidence="2 3">
    <name type="scientific">Streptomyces phage Pablito</name>
    <dbReference type="NCBI Taxonomy" id="2894593"/>
    <lineage>
        <taxon>Viruses</taxon>
        <taxon>Duplodnaviria</taxon>
        <taxon>Heunggongvirae</taxon>
        <taxon>Uroviricota</taxon>
        <taxon>Caudoviricetes</taxon>
        <taxon>Arquatrovirinae</taxon>
        <taxon>Janusvirus</taxon>
        <taxon>Janusvirus pablito</taxon>
    </lineage>
</organism>
<evidence type="ECO:0000313" key="2">
    <source>
        <dbReference type="EMBL" id="UFD97978.1"/>
    </source>
</evidence>
<dbReference type="Proteomes" id="UP000827624">
    <property type="component" value="Segment"/>
</dbReference>
<reference evidence="2" key="1">
    <citation type="submission" date="2021-10" db="EMBL/GenBank/DDBJ databases">
        <title>Bacteriophage attack leads to shedding of the bacterial cell wall.</title>
        <authorList>
            <person name="Ongenae V."/>
            <person name="Claessen D."/>
            <person name="Briegel A."/>
        </authorList>
    </citation>
    <scope>NUCLEOTIDE SEQUENCE</scope>
</reference>
<protein>
    <submittedName>
        <fullName evidence="2">Uncharacterized protein</fullName>
    </submittedName>
</protein>